<dbReference type="Proteomes" id="UP001283361">
    <property type="component" value="Unassembled WGS sequence"/>
</dbReference>
<dbReference type="GO" id="GO:0003676">
    <property type="term" value="F:nucleic acid binding"/>
    <property type="evidence" value="ECO:0007669"/>
    <property type="project" value="InterPro"/>
</dbReference>
<accession>A0AAE0YB96</accession>
<organism evidence="2 3">
    <name type="scientific">Elysia crispata</name>
    <name type="common">lettuce slug</name>
    <dbReference type="NCBI Taxonomy" id="231223"/>
    <lineage>
        <taxon>Eukaryota</taxon>
        <taxon>Metazoa</taxon>
        <taxon>Spiralia</taxon>
        <taxon>Lophotrochozoa</taxon>
        <taxon>Mollusca</taxon>
        <taxon>Gastropoda</taxon>
        <taxon>Heterobranchia</taxon>
        <taxon>Euthyneura</taxon>
        <taxon>Panpulmonata</taxon>
        <taxon>Sacoglossa</taxon>
        <taxon>Placobranchoidea</taxon>
        <taxon>Plakobranchidae</taxon>
        <taxon>Elysia</taxon>
    </lineage>
</organism>
<gene>
    <name evidence="2" type="ORF">RRG08_053522</name>
</gene>
<evidence type="ECO:0000256" key="1">
    <source>
        <dbReference type="SAM" id="MobiDB-lite"/>
    </source>
</evidence>
<evidence type="ECO:0000313" key="2">
    <source>
        <dbReference type="EMBL" id="KAK3739667.1"/>
    </source>
</evidence>
<proteinExistence type="predicted"/>
<feature type="compositionally biased region" description="Polar residues" evidence="1">
    <location>
        <begin position="184"/>
        <end position="194"/>
    </location>
</feature>
<name>A0AAE0YB96_9GAST</name>
<evidence type="ECO:0000313" key="3">
    <source>
        <dbReference type="Proteomes" id="UP001283361"/>
    </source>
</evidence>
<reference evidence="2" key="1">
    <citation type="journal article" date="2023" name="G3 (Bethesda)">
        <title>A reference genome for the long-term kleptoplast-retaining sea slug Elysia crispata morphotype clarki.</title>
        <authorList>
            <person name="Eastman K.E."/>
            <person name="Pendleton A.L."/>
            <person name="Shaikh M.A."/>
            <person name="Suttiyut T."/>
            <person name="Ogas R."/>
            <person name="Tomko P."/>
            <person name="Gavelis G."/>
            <person name="Widhalm J.R."/>
            <person name="Wisecaver J.H."/>
        </authorList>
    </citation>
    <scope>NUCLEOTIDE SEQUENCE</scope>
    <source>
        <strain evidence="2">ECLA1</strain>
    </source>
</reference>
<evidence type="ECO:0008006" key="4">
    <source>
        <dbReference type="Google" id="ProtNLM"/>
    </source>
</evidence>
<dbReference type="AlphaFoldDB" id="A0AAE0YB96"/>
<feature type="region of interest" description="Disordered" evidence="1">
    <location>
        <begin position="169"/>
        <end position="194"/>
    </location>
</feature>
<dbReference type="EMBL" id="JAWDGP010006506">
    <property type="protein sequence ID" value="KAK3739667.1"/>
    <property type="molecule type" value="Genomic_DNA"/>
</dbReference>
<dbReference type="SUPFAM" id="SSF53098">
    <property type="entry name" value="Ribonuclease H-like"/>
    <property type="match status" value="1"/>
</dbReference>
<dbReference type="InterPro" id="IPR036397">
    <property type="entry name" value="RNaseH_sf"/>
</dbReference>
<sequence>MFNLLRTLTPEEKKRWPQLLPELVFWYNTTAHSTTGHSPYLLLYGREPRLPIDDLVNTPLENTHPSSAEDYLRQHYQRLGRLYGIVKHRVGEAHGRLSPPTRSSRIQPGDQVLLRCQPAGRNKIKDRYGPDVFDVLSVPPEHGSAYLVRYGVTGEQRFVFGSEVRRYLRSDTGDEDNPDPQAVDLTQRSTEGPP</sequence>
<protein>
    <recommendedName>
        <fullName evidence="4">Integrase catalytic domain-containing protein</fullName>
    </recommendedName>
</protein>
<comment type="caution">
    <text evidence="2">The sequence shown here is derived from an EMBL/GenBank/DDBJ whole genome shotgun (WGS) entry which is preliminary data.</text>
</comment>
<dbReference type="InterPro" id="IPR012337">
    <property type="entry name" value="RNaseH-like_sf"/>
</dbReference>
<keyword evidence="3" id="KW-1185">Reference proteome</keyword>
<dbReference type="Gene3D" id="3.30.420.10">
    <property type="entry name" value="Ribonuclease H-like superfamily/Ribonuclease H"/>
    <property type="match status" value="1"/>
</dbReference>